<dbReference type="SUPFAM" id="SSF46934">
    <property type="entry name" value="UBA-like"/>
    <property type="match status" value="1"/>
</dbReference>
<dbReference type="PANTHER" id="PTHR11741">
    <property type="entry name" value="ELONGATION FACTOR TS"/>
    <property type="match status" value="1"/>
</dbReference>
<evidence type="ECO:0000313" key="9">
    <source>
        <dbReference type="EMBL" id="MBZ0154731.1"/>
    </source>
</evidence>
<evidence type="ECO:0000313" key="10">
    <source>
        <dbReference type="Proteomes" id="UP000705867"/>
    </source>
</evidence>
<dbReference type="GO" id="GO:0003746">
    <property type="term" value="F:translation elongation factor activity"/>
    <property type="evidence" value="ECO:0007669"/>
    <property type="project" value="UniProtKB-UniRule"/>
</dbReference>
<evidence type="ECO:0000256" key="3">
    <source>
        <dbReference type="ARBA" id="ARBA00022768"/>
    </source>
</evidence>
<dbReference type="Pfam" id="PF00889">
    <property type="entry name" value="EF_TS"/>
    <property type="match status" value="1"/>
</dbReference>
<dbReference type="NCBIfam" id="TIGR00116">
    <property type="entry name" value="tsf"/>
    <property type="match status" value="1"/>
</dbReference>
<dbReference type="InterPro" id="IPR036402">
    <property type="entry name" value="EF-Ts_dimer_sf"/>
</dbReference>
<dbReference type="PROSITE" id="PS01126">
    <property type="entry name" value="EF_TS_1"/>
    <property type="match status" value="1"/>
</dbReference>
<proteinExistence type="inferred from homology"/>
<accession>A0A953JB99</accession>
<reference evidence="9" key="2">
    <citation type="submission" date="2021-08" db="EMBL/GenBank/DDBJ databases">
        <authorList>
            <person name="Dalcin Martins P."/>
        </authorList>
    </citation>
    <scope>NUCLEOTIDE SEQUENCE</scope>
    <source>
        <strain evidence="9">MAG_39</strain>
    </source>
</reference>
<dbReference type="InterPro" id="IPR018101">
    <property type="entry name" value="Transl_elong_Ts_CS"/>
</dbReference>
<dbReference type="Gene3D" id="1.10.8.10">
    <property type="entry name" value="DNA helicase RuvA subunit, C-terminal domain"/>
    <property type="match status" value="1"/>
</dbReference>
<dbReference type="CDD" id="cd14275">
    <property type="entry name" value="UBA_EF-Ts"/>
    <property type="match status" value="1"/>
</dbReference>
<dbReference type="InterPro" id="IPR001816">
    <property type="entry name" value="Transl_elong_EFTs/EF1B"/>
</dbReference>
<evidence type="ECO:0000256" key="4">
    <source>
        <dbReference type="ARBA" id="ARBA00022917"/>
    </source>
</evidence>
<name>A0A953JB99_9BACT</name>
<dbReference type="AlphaFoldDB" id="A0A953JB99"/>
<comment type="subcellular location">
    <subcellularLocation>
        <location evidence="5 7">Cytoplasm</location>
    </subcellularLocation>
</comment>
<keyword evidence="5" id="KW-0963">Cytoplasm</keyword>
<feature type="domain" description="Translation elongation factor EFTs/EF1B dimerisation" evidence="8">
    <location>
        <begin position="56"/>
        <end position="164"/>
    </location>
</feature>
<dbReference type="FunFam" id="1.10.8.10:FF:000001">
    <property type="entry name" value="Elongation factor Ts"/>
    <property type="match status" value="1"/>
</dbReference>
<dbReference type="SUPFAM" id="SSF54713">
    <property type="entry name" value="Elongation factor Ts (EF-Ts), dimerisation domain"/>
    <property type="match status" value="1"/>
</dbReference>
<dbReference type="HAMAP" id="MF_00050">
    <property type="entry name" value="EF_Ts"/>
    <property type="match status" value="1"/>
</dbReference>
<evidence type="ECO:0000256" key="5">
    <source>
        <dbReference type="HAMAP-Rule" id="MF_00050"/>
    </source>
</evidence>
<keyword evidence="4 5" id="KW-0648">Protein biosynthesis</keyword>
<comment type="similarity">
    <text evidence="1 5 6">Belongs to the EF-Ts family.</text>
</comment>
<evidence type="ECO:0000259" key="8">
    <source>
        <dbReference type="Pfam" id="PF00889"/>
    </source>
</evidence>
<evidence type="ECO:0000256" key="1">
    <source>
        <dbReference type="ARBA" id="ARBA00005532"/>
    </source>
</evidence>
<comment type="caution">
    <text evidence="9">The sequence shown here is derived from an EMBL/GenBank/DDBJ whole genome shotgun (WGS) entry which is preliminary data.</text>
</comment>
<dbReference type="PANTHER" id="PTHR11741:SF0">
    <property type="entry name" value="ELONGATION FACTOR TS, MITOCHONDRIAL"/>
    <property type="match status" value="1"/>
</dbReference>
<dbReference type="InterPro" id="IPR009060">
    <property type="entry name" value="UBA-like_sf"/>
</dbReference>
<dbReference type="FunFam" id="1.10.286.20:FF:000001">
    <property type="entry name" value="Elongation factor Ts"/>
    <property type="match status" value="1"/>
</dbReference>
<dbReference type="Gene3D" id="1.10.286.20">
    <property type="match status" value="1"/>
</dbReference>
<feature type="region of interest" description="Involved in Mg(2+) ion dislocation from EF-Tu" evidence="5">
    <location>
        <begin position="80"/>
        <end position="83"/>
    </location>
</feature>
<keyword evidence="3 5" id="KW-0251">Elongation factor</keyword>
<dbReference type="EMBL" id="JAIOIV010000010">
    <property type="protein sequence ID" value="MBZ0154731.1"/>
    <property type="molecule type" value="Genomic_DNA"/>
</dbReference>
<evidence type="ECO:0000256" key="2">
    <source>
        <dbReference type="ARBA" id="ARBA00016956"/>
    </source>
</evidence>
<protein>
    <recommendedName>
        <fullName evidence="2 5">Elongation factor Ts</fullName>
        <shortName evidence="5">EF-Ts</shortName>
    </recommendedName>
</protein>
<reference evidence="9" key="1">
    <citation type="journal article" date="2021" name="bioRxiv">
        <title>Unraveling nitrogen, sulfur and carbon metabolic pathways and microbial community transcriptional responses to substrate deprivation and toxicity stresses in a bioreactor mimicking anoxic brackish coastal sediment conditions.</title>
        <authorList>
            <person name="Martins P.D."/>
            <person name="Echeveste M.J."/>
            <person name="Arshad A."/>
            <person name="Kurth J."/>
            <person name="Ouboter H."/>
            <person name="Jetten M.S.M."/>
            <person name="Welte C.U."/>
        </authorList>
    </citation>
    <scope>NUCLEOTIDE SEQUENCE</scope>
    <source>
        <strain evidence="9">MAG_39</strain>
    </source>
</reference>
<dbReference type="Gene3D" id="3.30.479.20">
    <property type="entry name" value="Elongation factor Ts, dimerisation domain"/>
    <property type="match status" value="1"/>
</dbReference>
<sequence length="207" mass="22928">MTVSAETIKDLREKTGAGLMDCKRALTDAGGDMERAVDLLRQKGLATAAKKSSRTASEGLIGSYIHMDKIGVLVEVNCETDFVARTDDFRGLVKDIAMHVAAANPQYVSREDVPQDIIEREKDIYRVQVANKPPQVVDKILEGKLEKFYGDVCLLEQVFVKDPEGKQKIKDLITERVAKLGENIVLRRFVRFQLGEGLDKGAACACE</sequence>
<comment type="function">
    <text evidence="5 6">Associates with the EF-Tu.GDP complex and induces the exchange of GDP to GTP. It remains bound to the aminoacyl-tRNA.EF-Tu.GTP complex up to the GTP hydrolysis stage on the ribosome.</text>
</comment>
<dbReference type="Proteomes" id="UP000705867">
    <property type="component" value="Unassembled WGS sequence"/>
</dbReference>
<dbReference type="PROSITE" id="PS01127">
    <property type="entry name" value="EF_TS_2"/>
    <property type="match status" value="1"/>
</dbReference>
<gene>
    <name evidence="5 9" type="primary">tsf</name>
    <name evidence="9" type="ORF">K8I29_00780</name>
</gene>
<dbReference type="GO" id="GO:0005737">
    <property type="term" value="C:cytoplasm"/>
    <property type="evidence" value="ECO:0007669"/>
    <property type="project" value="UniProtKB-SubCell"/>
</dbReference>
<evidence type="ECO:0000256" key="6">
    <source>
        <dbReference type="RuleBase" id="RU000642"/>
    </source>
</evidence>
<organism evidence="9 10">
    <name type="scientific">Candidatus Nitrobium versatile</name>
    <dbReference type="NCBI Taxonomy" id="2884831"/>
    <lineage>
        <taxon>Bacteria</taxon>
        <taxon>Pseudomonadati</taxon>
        <taxon>Nitrospirota</taxon>
        <taxon>Nitrospiria</taxon>
        <taxon>Nitrospirales</taxon>
        <taxon>Nitrospiraceae</taxon>
        <taxon>Candidatus Nitrobium</taxon>
    </lineage>
</organism>
<dbReference type="InterPro" id="IPR014039">
    <property type="entry name" value="Transl_elong_EFTs/EF1B_dimer"/>
</dbReference>
<evidence type="ECO:0000256" key="7">
    <source>
        <dbReference type="RuleBase" id="RU000643"/>
    </source>
</evidence>